<dbReference type="EMBL" id="CP015163">
    <property type="protein sequence ID" value="AXB44566.1"/>
    <property type="molecule type" value="Genomic_DNA"/>
</dbReference>
<dbReference type="SUPFAM" id="SSF46955">
    <property type="entry name" value="Putative DNA-binding domain"/>
    <property type="match status" value="1"/>
</dbReference>
<dbReference type="InterPro" id="IPR029442">
    <property type="entry name" value="GyrI-like"/>
</dbReference>
<dbReference type="PANTHER" id="PTHR30204">
    <property type="entry name" value="REDOX-CYCLING DRUG-SENSING TRANSCRIPTIONAL ACTIVATOR SOXR"/>
    <property type="match status" value="1"/>
</dbReference>
<keyword evidence="1" id="KW-0238">DNA-binding</keyword>
<dbReference type="Pfam" id="PF13411">
    <property type="entry name" value="MerR_1"/>
    <property type="match status" value="1"/>
</dbReference>
<dbReference type="Gene3D" id="1.10.1660.10">
    <property type="match status" value="1"/>
</dbReference>
<dbReference type="CDD" id="cd01107">
    <property type="entry name" value="HTH_BmrR"/>
    <property type="match status" value="1"/>
</dbReference>
<proteinExistence type="predicted"/>
<organism evidence="4 5">
    <name type="scientific">Amycolatopsis albispora</name>
    <dbReference type="NCBI Taxonomy" id="1804986"/>
    <lineage>
        <taxon>Bacteria</taxon>
        <taxon>Bacillati</taxon>
        <taxon>Actinomycetota</taxon>
        <taxon>Actinomycetes</taxon>
        <taxon>Pseudonocardiales</taxon>
        <taxon>Pseudonocardiaceae</taxon>
        <taxon>Amycolatopsis</taxon>
    </lineage>
</organism>
<sequence>MFAIGEFARLGRVSVRMLRHYDNIGLLRPGHVDEASGYRYYDAAQLRDLNRVVALKDLGFTLEQVREIIGEKLNPEELRGMLRLRRAQLEAQISADTDRLDRVEARLRTIEREGHMNTEDVLLKPVAALRVAELSGVAASFAPDDIGPVVQPLFGELCRRLDDAGLRIVAPTIAYYESVADERVRVHAAAPVALESGRQHDFDVVDLPALDAAATVLHQGSMDEVDRTIQTLAYWIEEHGYTSVGYPREVYLDYCNEEPDRGVTELQVLVRR</sequence>
<dbReference type="InterPro" id="IPR047057">
    <property type="entry name" value="MerR_fam"/>
</dbReference>
<dbReference type="OrthoDB" id="7849865at2"/>
<dbReference type="SMART" id="SM00871">
    <property type="entry name" value="AraC_E_bind"/>
    <property type="match status" value="1"/>
</dbReference>
<feature type="domain" description="HTH merR-type" evidence="3">
    <location>
        <begin position="1"/>
        <end position="71"/>
    </location>
</feature>
<dbReference type="SMART" id="SM00422">
    <property type="entry name" value="HTH_MERR"/>
    <property type="match status" value="1"/>
</dbReference>
<evidence type="ECO:0000259" key="3">
    <source>
        <dbReference type="PROSITE" id="PS50937"/>
    </source>
</evidence>
<dbReference type="InterPro" id="IPR000551">
    <property type="entry name" value="MerR-type_HTH_dom"/>
</dbReference>
<dbReference type="AlphaFoldDB" id="A0A344L942"/>
<dbReference type="PANTHER" id="PTHR30204:SF97">
    <property type="entry name" value="MERR FAMILY REGULATORY PROTEIN"/>
    <property type="match status" value="1"/>
</dbReference>
<dbReference type="KEGG" id="aab:A4R43_20365"/>
<keyword evidence="2" id="KW-0175">Coiled coil</keyword>
<protein>
    <submittedName>
        <fullName evidence="4">MerR family transcriptional regulator</fullName>
    </submittedName>
</protein>
<evidence type="ECO:0000313" key="5">
    <source>
        <dbReference type="Proteomes" id="UP000250434"/>
    </source>
</evidence>
<dbReference type="Proteomes" id="UP000250434">
    <property type="component" value="Chromosome"/>
</dbReference>
<reference evidence="4 5" key="1">
    <citation type="submission" date="2016-04" db="EMBL/GenBank/DDBJ databases">
        <title>Complete genome sequence and analysis of deep-sea sediment isolate, Amycolatopsis sp. WP1.</title>
        <authorList>
            <person name="Wang H."/>
            <person name="Chen S."/>
            <person name="Wu Q."/>
        </authorList>
    </citation>
    <scope>NUCLEOTIDE SEQUENCE [LARGE SCALE GENOMIC DNA]</scope>
    <source>
        <strain evidence="4 5">WP1</strain>
    </source>
</reference>
<gene>
    <name evidence="4" type="ORF">A4R43_20365</name>
</gene>
<dbReference type="InterPro" id="IPR009061">
    <property type="entry name" value="DNA-bd_dom_put_sf"/>
</dbReference>
<dbReference type="SUPFAM" id="SSF55136">
    <property type="entry name" value="Probable bacterial effector-binding domain"/>
    <property type="match status" value="1"/>
</dbReference>
<dbReference type="PROSITE" id="PS50937">
    <property type="entry name" value="HTH_MERR_2"/>
    <property type="match status" value="1"/>
</dbReference>
<dbReference type="RefSeq" id="WP_113693821.1">
    <property type="nucleotide sequence ID" value="NZ_CP015163.1"/>
</dbReference>
<evidence type="ECO:0000313" key="4">
    <source>
        <dbReference type="EMBL" id="AXB44566.1"/>
    </source>
</evidence>
<dbReference type="InterPro" id="IPR010499">
    <property type="entry name" value="AraC_E-bd"/>
</dbReference>
<feature type="coiled-coil region" evidence="2">
    <location>
        <begin position="86"/>
        <end position="113"/>
    </location>
</feature>
<evidence type="ECO:0000256" key="1">
    <source>
        <dbReference type="ARBA" id="ARBA00023125"/>
    </source>
</evidence>
<dbReference type="Pfam" id="PF06445">
    <property type="entry name" value="GyrI-like"/>
    <property type="match status" value="1"/>
</dbReference>
<dbReference type="Gene3D" id="3.20.80.10">
    <property type="entry name" value="Regulatory factor, effector binding domain"/>
    <property type="match status" value="1"/>
</dbReference>
<keyword evidence="5" id="KW-1185">Reference proteome</keyword>
<dbReference type="InterPro" id="IPR011256">
    <property type="entry name" value="Reg_factor_effector_dom_sf"/>
</dbReference>
<name>A0A344L942_9PSEU</name>
<accession>A0A344L942</accession>
<evidence type="ECO:0000256" key="2">
    <source>
        <dbReference type="SAM" id="Coils"/>
    </source>
</evidence>
<dbReference type="GO" id="GO:0003677">
    <property type="term" value="F:DNA binding"/>
    <property type="evidence" value="ECO:0007669"/>
    <property type="project" value="UniProtKB-KW"/>
</dbReference>
<dbReference type="GO" id="GO:0003700">
    <property type="term" value="F:DNA-binding transcription factor activity"/>
    <property type="evidence" value="ECO:0007669"/>
    <property type="project" value="InterPro"/>
</dbReference>